<gene>
    <name evidence="1" type="ORF">EV659_1086</name>
</gene>
<comment type="caution">
    <text evidence="1">The sequence shown here is derived from an EMBL/GenBank/DDBJ whole genome shotgun (WGS) entry which is preliminary data.</text>
</comment>
<evidence type="ECO:0008006" key="3">
    <source>
        <dbReference type="Google" id="ProtNLM"/>
    </source>
</evidence>
<dbReference type="InParanoid" id="A0A4R2PCV2"/>
<protein>
    <recommendedName>
        <fullName evidence="3">N-acetyltransferase domain-containing protein</fullName>
    </recommendedName>
</protein>
<dbReference type="OrthoDB" id="8480611at2"/>
<dbReference type="Proteomes" id="UP000295399">
    <property type="component" value="Unassembled WGS sequence"/>
</dbReference>
<keyword evidence="2" id="KW-1185">Reference proteome</keyword>
<dbReference type="RefSeq" id="WP_132708847.1">
    <property type="nucleotide sequence ID" value="NZ_JACIGF010000008.1"/>
</dbReference>
<evidence type="ECO:0000313" key="1">
    <source>
        <dbReference type="EMBL" id="TCP32907.1"/>
    </source>
</evidence>
<dbReference type="AlphaFoldDB" id="A0A4R2PCV2"/>
<sequence>MRGVVRIKSLWTELGPRSALLYIIARLGARLPLPLRAQSYRLVAQPVAARPRLPARRAAAFTSRPVAPGDPALAAMPLDDAALRFRFAQGATCLGLFKGDALAAYAWFCLDGYDEDEVRCRFEPAPADHTAWDFDVYVMPDHRGSFAFLALWDAADAFLRRHGRMVSMSRISVVNAASTASHASLGATPVGRADFCVLGTLQLMLATVGERSSLALTIRRRPTVTLEASVWRDALGCQKHPQTDK</sequence>
<dbReference type="EMBL" id="SLXO01000008">
    <property type="protein sequence ID" value="TCP32907.1"/>
    <property type="molecule type" value="Genomic_DNA"/>
</dbReference>
<organism evidence="1 2">
    <name type="scientific">Rhodothalassium salexigens DSM 2132</name>
    <dbReference type="NCBI Taxonomy" id="1188247"/>
    <lineage>
        <taxon>Bacteria</taxon>
        <taxon>Pseudomonadati</taxon>
        <taxon>Pseudomonadota</taxon>
        <taxon>Alphaproteobacteria</taxon>
        <taxon>Rhodothalassiales</taxon>
        <taxon>Rhodothalassiaceae</taxon>
        <taxon>Rhodothalassium</taxon>
    </lineage>
</organism>
<dbReference type="Gene3D" id="3.40.630.30">
    <property type="match status" value="1"/>
</dbReference>
<accession>A0A4R2PCV2</accession>
<proteinExistence type="predicted"/>
<dbReference type="InterPro" id="IPR016181">
    <property type="entry name" value="Acyl_CoA_acyltransferase"/>
</dbReference>
<reference evidence="1 2" key="1">
    <citation type="submission" date="2019-03" db="EMBL/GenBank/DDBJ databases">
        <title>Genomic Encyclopedia of Type Strains, Phase IV (KMG-IV): sequencing the most valuable type-strain genomes for metagenomic binning, comparative biology and taxonomic classification.</title>
        <authorList>
            <person name="Goeker M."/>
        </authorList>
    </citation>
    <scope>NUCLEOTIDE SEQUENCE [LARGE SCALE GENOMIC DNA]</scope>
    <source>
        <strain evidence="1 2">DSM 2132</strain>
    </source>
</reference>
<evidence type="ECO:0000313" key="2">
    <source>
        <dbReference type="Proteomes" id="UP000295399"/>
    </source>
</evidence>
<dbReference type="SUPFAM" id="SSF55729">
    <property type="entry name" value="Acyl-CoA N-acyltransferases (Nat)"/>
    <property type="match status" value="1"/>
</dbReference>
<name>A0A4R2PCV2_RHOSA</name>